<reference evidence="1 2" key="1">
    <citation type="submission" date="2016-10" db="EMBL/GenBank/DDBJ databases">
        <authorList>
            <person name="de Groot N.N."/>
        </authorList>
    </citation>
    <scope>NUCLEOTIDE SEQUENCE [LARGE SCALE GENOMIC DNA]</scope>
    <source>
        <strain evidence="1 2">CGMCC 4.3510</strain>
    </source>
</reference>
<protein>
    <recommendedName>
        <fullName evidence="3">Peptidase MA-like domain-containing protein</fullName>
    </recommendedName>
</protein>
<dbReference type="SUPFAM" id="SSF55486">
    <property type="entry name" value="Metalloproteases ('zincins'), catalytic domain"/>
    <property type="match status" value="1"/>
</dbReference>
<dbReference type="Proteomes" id="UP000199323">
    <property type="component" value="Unassembled WGS sequence"/>
</dbReference>
<sequence length="426" mass="45376">MAAAQLRRSLTASLVRVAVLAALFALLFQCTVHPSSHPAKATATAADAAEAGMRQLLTRQAAAVLHRDRPAFLAAVDPRATGYLTRQRKVFDDLADVPLAAWSYRLVATGAFPLPPAADGTVRTAAQVELRYRLTGFDTQPVSATYYLTFAHRDGRWYVAGDDDGAAAGKHSAVELWDQGPVTVVRGRYSLVLGPGSVTALRRYADEADEAVPQVRHAWPDGWTGKVVVEVPGSLARMAALLGAEPADYRNFAAVTAGEAGGTATFHSDRVIINPEAFAGLSEFGRQTTLTHETTHVATRATTTANTPLWLSEGVADWTAYRTAGRTAREIAAELSTAVAAGRVPAALPADADFHATDAAALSRAYEGGWLACRMVADQWSPARLTDLYRAVAAGGSVDSHLRATLGLTLPAFTARWRAYLQQELA</sequence>
<dbReference type="EMBL" id="FONG01000007">
    <property type="protein sequence ID" value="SFE96926.1"/>
    <property type="molecule type" value="Genomic_DNA"/>
</dbReference>
<keyword evidence="2" id="KW-1185">Reference proteome</keyword>
<dbReference type="AlphaFoldDB" id="A0A1I2EWT5"/>
<dbReference type="STRING" id="380248.SAMN05216251_1075"/>
<evidence type="ECO:0008006" key="3">
    <source>
        <dbReference type="Google" id="ProtNLM"/>
    </source>
</evidence>
<proteinExistence type="predicted"/>
<name>A0A1I2EWT5_9ACTN</name>
<evidence type="ECO:0000313" key="2">
    <source>
        <dbReference type="Proteomes" id="UP000199323"/>
    </source>
</evidence>
<dbReference type="RefSeq" id="WP_245796030.1">
    <property type="nucleotide sequence ID" value="NZ_FONG01000007.1"/>
</dbReference>
<organism evidence="1 2">
    <name type="scientific">Actinacidiphila alni</name>
    <dbReference type="NCBI Taxonomy" id="380248"/>
    <lineage>
        <taxon>Bacteria</taxon>
        <taxon>Bacillati</taxon>
        <taxon>Actinomycetota</taxon>
        <taxon>Actinomycetes</taxon>
        <taxon>Kitasatosporales</taxon>
        <taxon>Streptomycetaceae</taxon>
        <taxon>Actinacidiphila</taxon>
    </lineage>
</organism>
<evidence type="ECO:0000313" key="1">
    <source>
        <dbReference type="EMBL" id="SFE96926.1"/>
    </source>
</evidence>
<accession>A0A1I2EWT5</accession>
<gene>
    <name evidence="1" type="ORF">SAMN05216251_1075</name>
</gene>